<evidence type="ECO:0000256" key="1">
    <source>
        <dbReference type="SAM" id="Coils"/>
    </source>
</evidence>
<dbReference type="AlphaFoldDB" id="A0A5P3A8S5"/>
<proteinExistence type="predicted"/>
<dbReference type="KEGG" id="rid:RIdsm_00931"/>
<keyword evidence="2" id="KW-0472">Membrane</keyword>
<reference evidence="3 4" key="1">
    <citation type="submission" date="2018-08" db="EMBL/GenBank/DDBJ databases">
        <title>Genetic Globetrotter - A new plasmid hitch-hiking vast phylogenetic and geographic distances.</title>
        <authorList>
            <person name="Vollmers J."/>
            <person name="Petersen J."/>
        </authorList>
    </citation>
    <scope>NUCLEOTIDE SEQUENCE [LARGE SCALE GENOMIC DNA]</scope>
    <source>
        <strain evidence="3 4">DSM 26383</strain>
    </source>
</reference>
<dbReference type="EMBL" id="CP031598">
    <property type="protein sequence ID" value="QEW25146.1"/>
    <property type="molecule type" value="Genomic_DNA"/>
</dbReference>
<dbReference type="GO" id="GO:0005886">
    <property type="term" value="C:plasma membrane"/>
    <property type="evidence" value="ECO:0007669"/>
    <property type="project" value="TreeGrafter"/>
</dbReference>
<dbReference type="PANTHER" id="PTHR32309:SF13">
    <property type="entry name" value="FERRIC ENTEROBACTIN TRANSPORT PROTEIN FEPE"/>
    <property type="match status" value="1"/>
</dbReference>
<organism evidence="3 4">
    <name type="scientific">Roseovarius indicus</name>
    <dbReference type="NCBI Taxonomy" id="540747"/>
    <lineage>
        <taxon>Bacteria</taxon>
        <taxon>Pseudomonadati</taxon>
        <taxon>Pseudomonadota</taxon>
        <taxon>Alphaproteobacteria</taxon>
        <taxon>Rhodobacterales</taxon>
        <taxon>Roseobacteraceae</taxon>
        <taxon>Roseovarius</taxon>
    </lineage>
</organism>
<dbReference type="RefSeq" id="WP_236553375.1">
    <property type="nucleotide sequence ID" value="NZ_CP031598.1"/>
</dbReference>
<evidence type="ECO:0000313" key="3">
    <source>
        <dbReference type="EMBL" id="QEW25146.1"/>
    </source>
</evidence>
<name>A0A5P3A8S5_9RHOB</name>
<dbReference type="GO" id="GO:0004713">
    <property type="term" value="F:protein tyrosine kinase activity"/>
    <property type="evidence" value="ECO:0007669"/>
    <property type="project" value="TreeGrafter"/>
</dbReference>
<dbReference type="InterPro" id="IPR050445">
    <property type="entry name" value="Bact_polysacc_biosynth/exp"/>
</dbReference>
<feature type="transmembrane region" description="Helical" evidence="2">
    <location>
        <begin position="51"/>
        <end position="71"/>
    </location>
</feature>
<gene>
    <name evidence="3" type="ORF">RIdsm_00931</name>
</gene>
<evidence type="ECO:0000256" key="2">
    <source>
        <dbReference type="SAM" id="Phobius"/>
    </source>
</evidence>
<keyword evidence="1" id="KW-0175">Coiled coil</keyword>
<dbReference type="Proteomes" id="UP000325785">
    <property type="component" value="Chromosome"/>
</dbReference>
<keyword evidence="2" id="KW-1133">Transmembrane helix</keyword>
<feature type="transmembrane region" description="Helical" evidence="2">
    <location>
        <begin position="455"/>
        <end position="476"/>
    </location>
</feature>
<sequence length="493" mass="52492">MTDQTTAQPQARPRTAPLRWLSICRSPLRALSWRRVLTGGRLSDLGRLPRYLAIFLLGASALWAPIMGYLATAPLKFASSASLILPGSGASASVNLNDIGQASSYANSAFSNGSVSPTETYKRLIGADRILDAAAESLGLPRAALSQPRVTLVDQTSLIHIEVKGGSAEEAQRYGEALIAAFFDEIDKLRSDELATREVSGAGAIEDYTQSVRDTRAAITELQQRSGLTTAAQYHDQVAANDRLKQQFQTLEAELGHQSEKVVALEAALNLPPDSAATTLKLYADAPYIALLEDVSAHAATLAQAAASYGPRHPARIKAEEAADAARAAAMARASEVTGLSPDALNGLDRAPEGQRAALLSELVRENALRAGLQKQLATLAARIEAEDDRLTGLASLASELEDRQRDFAVAEAVFASAIARTQSTKTDVYASYPLIQMLENPSLPEHPSSPRRKLAIGAGGAATFMLLMGLVLAWVRKPIISRLLHMPGAQTA</sequence>
<dbReference type="PANTHER" id="PTHR32309">
    <property type="entry name" value="TYROSINE-PROTEIN KINASE"/>
    <property type="match status" value="1"/>
</dbReference>
<feature type="coiled-coil region" evidence="1">
    <location>
        <begin position="205"/>
        <end position="261"/>
    </location>
</feature>
<keyword evidence="2" id="KW-0812">Transmembrane</keyword>
<accession>A0A5P3A8S5</accession>
<evidence type="ECO:0000313" key="4">
    <source>
        <dbReference type="Proteomes" id="UP000325785"/>
    </source>
</evidence>
<protein>
    <submittedName>
        <fullName evidence="3">Polysaccharide chain length determinant protein, PEP-CTERM locus subfamily</fullName>
    </submittedName>
</protein>